<dbReference type="RefSeq" id="WP_187057903.1">
    <property type="nucleotide sequence ID" value="NZ_CP060412.1"/>
</dbReference>
<keyword evidence="5 7" id="KW-0408">Iron</keyword>
<dbReference type="InterPro" id="IPR009056">
    <property type="entry name" value="Cyt_c-like_dom"/>
</dbReference>
<feature type="binding site" description="covalent" evidence="6">
    <location>
        <position position="330"/>
    </location>
    <ligand>
        <name>heme c</name>
        <dbReference type="ChEBI" id="CHEBI:61717"/>
        <label>3</label>
    </ligand>
</feature>
<evidence type="ECO:0000259" key="8">
    <source>
        <dbReference type="PROSITE" id="PS51007"/>
    </source>
</evidence>
<protein>
    <submittedName>
        <fullName evidence="9">Cytochrome c</fullName>
    </submittedName>
</protein>
<evidence type="ECO:0000256" key="3">
    <source>
        <dbReference type="ARBA" id="ARBA00022723"/>
    </source>
</evidence>
<feature type="domain" description="Cytochrome c" evidence="8">
    <location>
        <begin position="317"/>
        <end position="407"/>
    </location>
</feature>
<feature type="binding site" description="covalent" evidence="6">
    <location>
        <position position="60"/>
    </location>
    <ligand>
        <name>heme c</name>
        <dbReference type="ChEBI" id="CHEBI:61717"/>
        <label>1</label>
    </ligand>
</feature>
<dbReference type="AlphaFoldDB" id="A0A7G8Q6P4"/>
<evidence type="ECO:0000256" key="4">
    <source>
        <dbReference type="ARBA" id="ARBA00022982"/>
    </source>
</evidence>
<evidence type="ECO:0000313" key="10">
    <source>
        <dbReference type="Proteomes" id="UP000515873"/>
    </source>
</evidence>
<dbReference type="PIRSF" id="PIRSF000018">
    <property type="entry name" value="Mb_ADH_cyt_c"/>
    <property type="match status" value="1"/>
</dbReference>
<dbReference type="GO" id="GO:0016614">
    <property type="term" value="F:oxidoreductase activity, acting on CH-OH group of donors"/>
    <property type="evidence" value="ECO:0007669"/>
    <property type="project" value="InterPro"/>
</dbReference>
<feature type="binding site" description="axial binding residue" evidence="7">
    <location>
        <position position="210"/>
    </location>
    <ligand>
        <name>heme c</name>
        <dbReference type="ChEBI" id="CHEBI:61717"/>
        <label>2</label>
    </ligand>
    <ligandPart>
        <name>Fe</name>
        <dbReference type="ChEBI" id="CHEBI:18248"/>
    </ligandPart>
</feature>
<dbReference type="GO" id="GO:0016020">
    <property type="term" value="C:membrane"/>
    <property type="evidence" value="ECO:0007669"/>
    <property type="project" value="InterPro"/>
</dbReference>
<evidence type="ECO:0000256" key="2">
    <source>
        <dbReference type="ARBA" id="ARBA00022617"/>
    </source>
</evidence>
<dbReference type="PANTHER" id="PTHR35008:SF4">
    <property type="entry name" value="BLL4482 PROTEIN"/>
    <property type="match status" value="1"/>
</dbReference>
<accession>A0A7G8Q6P4</accession>
<dbReference type="Proteomes" id="UP000515873">
    <property type="component" value="Chromosome"/>
</dbReference>
<gene>
    <name evidence="9" type="ORF">H8F01_04725</name>
</gene>
<dbReference type="GO" id="GO:0020037">
    <property type="term" value="F:heme binding"/>
    <property type="evidence" value="ECO:0007669"/>
    <property type="project" value="InterPro"/>
</dbReference>
<evidence type="ECO:0000313" key="9">
    <source>
        <dbReference type="EMBL" id="QNK02452.1"/>
    </source>
</evidence>
<name>A0A7G8Q6P4_9GAMM</name>
<feature type="binding site" description="covalent" evidence="6">
    <location>
        <position position="333"/>
    </location>
    <ligand>
        <name>heme c</name>
        <dbReference type="ChEBI" id="CHEBI:61717"/>
        <label>3</label>
    </ligand>
</feature>
<reference evidence="9 10" key="1">
    <citation type="submission" date="2020-08" db="EMBL/GenBank/DDBJ databases">
        <title>Dyella sp. G9 isolated from forest soil.</title>
        <authorList>
            <person name="Fu J."/>
            <person name="Qiu L."/>
        </authorList>
    </citation>
    <scope>NUCLEOTIDE SEQUENCE [LARGE SCALE GENOMIC DNA]</scope>
    <source>
        <strain evidence="9 10">G9</strain>
    </source>
</reference>
<organism evidence="9 10">
    <name type="scientific">Dyella telluris</name>
    <dbReference type="NCBI Taxonomy" id="2763498"/>
    <lineage>
        <taxon>Bacteria</taxon>
        <taxon>Pseudomonadati</taxon>
        <taxon>Pseudomonadota</taxon>
        <taxon>Gammaproteobacteria</taxon>
        <taxon>Lysobacterales</taxon>
        <taxon>Rhodanobacteraceae</taxon>
        <taxon>Dyella</taxon>
    </lineage>
</organism>
<feature type="domain" description="Cytochrome c" evidence="8">
    <location>
        <begin position="46"/>
        <end position="149"/>
    </location>
</feature>
<feature type="binding site" description="axial binding residue" evidence="7">
    <location>
        <position position="64"/>
    </location>
    <ligand>
        <name>heme c</name>
        <dbReference type="ChEBI" id="CHEBI:61717"/>
        <label>1</label>
    </ligand>
    <ligandPart>
        <name>Fe</name>
        <dbReference type="ChEBI" id="CHEBI:18248"/>
    </ligandPart>
</feature>
<evidence type="ECO:0000256" key="5">
    <source>
        <dbReference type="ARBA" id="ARBA00023004"/>
    </source>
</evidence>
<dbReference type="InterPro" id="IPR051459">
    <property type="entry name" value="Cytochrome_c-type_DH"/>
</dbReference>
<dbReference type="EMBL" id="CP060412">
    <property type="protein sequence ID" value="QNK02452.1"/>
    <property type="molecule type" value="Genomic_DNA"/>
</dbReference>
<proteinExistence type="predicted"/>
<sequence>MAKRIALIVIAVLLIASGWWLFRSETRQPVSPSASKVDAAALKDPALIAKGEYLALAGDCASCHTAQGGARYAGGRVLPTPFGNIPSPNITPDHDTGLGQWSFEDFWQALHSGKGRHGEFLYPVFSYTSFTKVSRDDALAIFAYLQSLAPVRAPAQAPSLDFPYSVRSSLKAWRALYFQEGEFQRDAAQSDAWNRGAYLVQGLGHCNECHAPRDSLGGQQGKASLAGGQIPVQNWYAPDLSTQANGGLAGWTEQDIVDLLKTGTSSRGTAFGPMAEVVTQSTQHMHEDDLRAMAVYLKSLPARPAVVAESSPLDTRAILAQGAKVYGERCADCHGKDGNGVAGIYPPLSGNSSVNEPTGINATRVVLLGGFAPVTQGNARPYSMPPFAQQLSDADVAAVVTYIRQSWSNKASVVMERDVVKYRHTPID</sequence>
<dbReference type="PANTHER" id="PTHR35008">
    <property type="entry name" value="BLL4482 PROTEIN-RELATED"/>
    <property type="match status" value="1"/>
</dbReference>
<keyword evidence="4" id="KW-0249">Electron transport</keyword>
<dbReference type="Pfam" id="PF00034">
    <property type="entry name" value="Cytochrom_C"/>
    <property type="match status" value="3"/>
</dbReference>
<dbReference type="Gene3D" id="1.10.760.10">
    <property type="entry name" value="Cytochrome c-like domain"/>
    <property type="match status" value="3"/>
</dbReference>
<evidence type="ECO:0000256" key="7">
    <source>
        <dbReference type="PIRSR" id="PIRSR000018-51"/>
    </source>
</evidence>
<dbReference type="PROSITE" id="PS51007">
    <property type="entry name" value="CYTC"/>
    <property type="match status" value="3"/>
</dbReference>
<keyword evidence="2 6" id="KW-0349">Heme</keyword>
<keyword evidence="10" id="KW-1185">Reference proteome</keyword>
<dbReference type="InterPro" id="IPR008168">
    <property type="entry name" value="Cyt_C_IC"/>
</dbReference>
<dbReference type="InterPro" id="IPR014353">
    <property type="entry name" value="Membr-bd_ADH_cyt_c"/>
</dbReference>
<evidence type="ECO:0000256" key="1">
    <source>
        <dbReference type="ARBA" id="ARBA00022448"/>
    </source>
</evidence>
<dbReference type="KEGG" id="dtl:H8F01_04725"/>
<dbReference type="SUPFAM" id="SSF46626">
    <property type="entry name" value="Cytochrome c"/>
    <property type="match status" value="3"/>
</dbReference>
<dbReference type="InterPro" id="IPR036909">
    <property type="entry name" value="Cyt_c-like_dom_sf"/>
</dbReference>
<keyword evidence="3 7" id="KW-0479">Metal-binding</keyword>
<keyword evidence="1" id="KW-0813">Transport</keyword>
<dbReference type="PRINTS" id="PR00605">
    <property type="entry name" value="CYTCHROMECIC"/>
</dbReference>
<evidence type="ECO:0000256" key="6">
    <source>
        <dbReference type="PIRSR" id="PIRSR000018-50"/>
    </source>
</evidence>
<dbReference type="GO" id="GO:0009055">
    <property type="term" value="F:electron transfer activity"/>
    <property type="evidence" value="ECO:0007669"/>
    <property type="project" value="InterPro"/>
</dbReference>
<dbReference type="GO" id="GO:0005506">
    <property type="term" value="F:iron ion binding"/>
    <property type="evidence" value="ECO:0007669"/>
    <property type="project" value="InterPro"/>
</dbReference>
<feature type="domain" description="Cytochrome c" evidence="8">
    <location>
        <begin position="191"/>
        <end position="301"/>
    </location>
</feature>
<feature type="binding site" description="covalent" evidence="6">
    <location>
        <position position="63"/>
    </location>
    <ligand>
        <name>heme c</name>
        <dbReference type="ChEBI" id="CHEBI:61717"/>
        <label>1</label>
    </ligand>
</feature>
<feature type="binding site" description="axial binding residue" evidence="7">
    <location>
        <position position="334"/>
    </location>
    <ligand>
        <name>heme c</name>
        <dbReference type="ChEBI" id="CHEBI:61717"/>
        <label>3</label>
    </ligand>
    <ligandPart>
        <name>Fe</name>
        <dbReference type="ChEBI" id="CHEBI:18248"/>
    </ligandPart>
</feature>
<comment type="cofactor">
    <cofactor evidence="6">
        <name>heme c</name>
        <dbReference type="ChEBI" id="CHEBI:61717"/>
    </cofactor>
    <text evidence="6">Binds 3 heme c groups covalently per subunit.</text>
</comment>
<feature type="binding site" description="covalent" evidence="6">
    <location>
        <position position="206"/>
    </location>
    <ligand>
        <name>heme c</name>
        <dbReference type="ChEBI" id="CHEBI:61717"/>
        <label>2</label>
    </ligand>
</feature>
<feature type="binding site" description="covalent" evidence="6">
    <location>
        <position position="209"/>
    </location>
    <ligand>
        <name>heme c</name>
        <dbReference type="ChEBI" id="CHEBI:61717"/>
        <label>2</label>
    </ligand>
</feature>